<dbReference type="Proteomes" id="UP000444721">
    <property type="component" value="Unassembled WGS sequence"/>
</dbReference>
<gene>
    <name evidence="2" type="ORF">FDP41_011270</name>
</gene>
<protein>
    <submittedName>
        <fullName evidence="2">Uncharacterized protein</fullName>
    </submittedName>
</protein>
<evidence type="ECO:0000313" key="2">
    <source>
        <dbReference type="EMBL" id="KAF0982340.1"/>
    </source>
</evidence>
<dbReference type="AlphaFoldDB" id="A0A6A5C9D2"/>
<evidence type="ECO:0000313" key="3">
    <source>
        <dbReference type="Proteomes" id="UP000444721"/>
    </source>
</evidence>
<comment type="caution">
    <text evidence="2">The sequence shown here is derived from an EMBL/GenBank/DDBJ whole genome shotgun (WGS) entry which is preliminary data.</text>
</comment>
<evidence type="ECO:0000256" key="1">
    <source>
        <dbReference type="SAM" id="MobiDB-lite"/>
    </source>
</evidence>
<dbReference type="OrthoDB" id="10620982at2759"/>
<dbReference type="VEuPathDB" id="AmoebaDB:NfTy_020260"/>
<organism evidence="2 3">
    <name type="scientific">Naegleria fowleri</name>
    <name type="common">Brain eating amoeba</name>
    <dbReference type="NCBI Taxonomy" id="5763"/>
    <lineage>
        <taxon>Eukaryota</taxon>
        <taxon>Discoba</taxon>
        <taxon>Heterolobosea</taxon>
        <taxon>Tetramitia</taxon>
        <taxon>Eutetramitia</taxon>
        <taxon>Vahlkampfiidae</taxon>
        <taxon>Naegleria</taxon>
    </lineage>
</organism>
<feature type="compositionally biased region" description="Low complexity" evidence="1">
    <location>
        <begin position="280"/>
        <end position="300"/>
    </location>
</feature>
<feature type="region of interest" description="Disordered" evidence="1">
    <location>
        <begin position="219"/>
        <end position="317"/>
    </location>
</feature>
<feature type="compositionally biased region" description="Polar residues" evidence="1">
    <location>
        <begin position="308"/>
        <end position="317"/>
    </location>
</feature>
<proteinExistence type="predicted"/>
<keyword evidence="3" id="KW-1185">Reference proteome</keyword>
<dbReference type="VEuPathDB" id="AmoebaDB:FDP41_011270"/>
<name>A0A6A5C9D2_NAEFO</name>
<reference evidence="2 3" key="1">
    <citation type="journal article" date="2019" name="Sci. Rep.">
        <title>Nanopore sequencing improves the draft genome of the human pathogenic amoeba Naegleria fowleri.</title>
        <authorList>
            <person name="Liechti N."/>
            <person name="Schurch N."/>
            <person name="Bruggmann R."/>
            <person name="Wittwer M."/>
        </authorList>
    </citation>
    <scope>NUCLEOTIDE SEQUENCE [LARGE SCALE GENOMIC DNA]</scope>
    <source>
        <strain evidence="2 3">ATCC 30894</strain>
    </source>
</reference>
<dbReference type="EMBL" id="VFQX01000009">
    <property type="protein sequence ID" value="KAF0982340.1"/>
    <property type="molecule type" value="Genomic_DNA"/>
</dbReference>
<dbReference type="VEuPathDB" id="AmoebaDB:NF0094940"/>
<dbReference type="GeneID" id="68118485"/>
<dbReference type="RefSeq" id="XP_044567053.1">
    <property type="nucleotide sequence ID" value="XM_044701660.1"/>
</dbReference>
<sequence>MLDSLDFDDLLFEQESKSESSGTLYSDLNLASSSQEDSFNINNSERNDELQFIPSDDDRHSKTFVEIKNNNYYDLITSNNYVYENNNNNNELFAEYDDPFHSLALMPPTATLMNEHPQQYVDEFGQVMMMAVSPSISTAAAMTTTTTTSSISTEKVVGFMMNPLYPMLAAAFTFGTTRELADLQVPPPLSQQHALIIGAPSDSPKEEDHLLWLSSSLSPSCANESLDDENDNNKKKKRKRGSTTTLTNTTLEEQVESKTKKRKAPNKKKKKKQYETKPASSDMTVVTGGVVDSSSSSYTGSDDHSEESTNGTQQQNWYDKLSASATYLELELESDGSLPTHTVHLHTYSTPRRQYGPKPTDLIDEHQHLHYEQTLKISIEPLSKDTKILNNKIYVSLKGILKMIPKPPKKYTWIKVENSTNPPLFLYCQTGKAKGVHNIVNISSRGGTVASRTGILNKYSPYVMKPVHYEFITNHCSETSHGLTIH</sequence>
<accession>A0A6A5C9D2</accession>
<feature type="compositionally biased region" description="Basic residues" evidence="1">
    <location>
        <begin position="259"/>
        <end position="272"/>
    </location>
</feature>